<keyword evidence="1" id="KW-0812">Transmembrane</keyword>
<feature type="transmembrane region" description="Helical" evidence="1">
    <location>
        <begin position="47"/>
        <end position="68"/>
    </location>
</feature>
<keyword evidence="1" id="KW-1133">Transmembrane helix</keyword>
<gene>
    <name evidence="2" type="ORF">KC685_01865</name>
</gene>
<feature type="transmembrane region" description="Helical" evidence="1">
    <location>
        <begin position="203"/>
        <end position="221"/>
    </location>
</feature>
<evidence type="ECO:0000313" key="2">
    <source>
        <dbReference type="EMBL" id="MCA9376645.1"/>
    </source>
</evidence>
<evidence type="ECO:0000256" key="1">
    <source>
        <dbReference type="SAM" id="Phobius"/>
    </source>
</evidence>
<feature type="transmembrane region" description="Helical" evidence="1">
    <location>
        <begin position="165"/>
        <end position="183"/>
    </location>
</feature>
<dbReference type="Proteomes" id="UP000741282">
    <property type="component" value="Unassembled WGS sequence"/>
</dbReference>
<reference evidence="2" key="2">
    <citation type="journal article" date="2021" name="Microbiome">
        <title>Successional dynamics and alternative stable states in a saline activated sludge microbial community over 9 years.</title>
        <authorList>
            <person name="Wang Y."/>
            <person name="Ye J."/>
            <person name="Ju F."/>
            <person name="Liu L."/>
            <person name="Boyd J.A."/>
            <person name="Deng Y."/>
            <person name="Parks D.H."/>
            <person name="Jiang X."/>
            <person name="Yin X."/>
            <person name="Woodcroft B.J."/>
            <person name="Tyson G.W."/>
            <person name="Hugenholtz P."/>
            <person name="Polz M.F."/>
            <person name="Zhang T."/>
        </authorList>
    </citation>
    <scope>NUCLEOTIDE SEQUENCE</scope>
    <source>
        <strain evidence="2">HKST-UBA17</strain>
    </source>
</reference>
<dbReference type="AlphaFoldDB" id="A0A955I0D3"/>
<feature type="transmembrane region" description="Helical" evidence="1">
    <location>
        <begin position="140"/>
        <end position="159"/>
    </location>
</feature>
<protein>
    <submittedName>
        <fullName evidence="2">Uncharacterized protein</fullName>
    </submittedName>
</protein>
<name>A0A955I0D3_9BACT</name>
<evidence type="ECO:0000313" key="3">
    <source>
        <dbReference type="Proteomes" id="UP000741282"/>
    </source>
</evidence>
<comment type="caution">
    <text evidence="2">The sequence shown here is derived from an EMBL/GenBank/DDBJ whole genome shotgun (WGS) entry which is preliminary data.</text>
</comment>
<accession>A0A955I0D3</accession>
<reference evidence="2" key="1">
    <citation type="submission" date="2020-04" db="EMBL/GenBank/DDBJ databases">
        <authorList>
            <person name="Zhang T."/>
        </authorList>
    </citation>
    <scope>NUCLEOTIDE SEQUENCE</scope>
    <source>
        <strain evidence="2">HKST-UBA17</strain>
    </source>
</reference>
<keyword evidence="1" id="KW-0472">Membrane</keyword>
<proteinExistence type="predicted"/>
<feature type="transmembrane region" description="Helical" evidence="1">
    <location>
        <begin position="107"/>
        <end position="128"/>
    </location>
</feature>
<feature type="transmembrane region" description="Helical" evidence="1">
    <location>
        <begin position="233"/>
        <end position="249"/>
    </location>
</feature>
<organism evidence="2 3">
    <name type="scientific">Candidatus Dojkabacteria bacterium</name>
    <dbReference type="NCBI Taxonomy" id="2099670"/>
    <lineage>
        <taxon>Bacteria</taxon>
        <taxon>Candidatus Dojkabacteria</taxon>
    </lineage>
</organism>
<dbReference type="EMBL" id="JAGQLN010000005">
    <property type="protein sequence ID" value="MCA9376645.1"/>
    <property type="molecule type" value="Genomic_DNA"/>
</dbReference>
<sequence length="284" mass="34338">MEEFLYNSLSFIPTSISFVPLLGLVYFVGMMIFWWEADLAKKNRNSIFDQWFFSTLLMLVWGRVTYIITSWDQFSQWNWFYLPYERYGEQIYLFRAMPWRLFSIWDGGFLFIPMFLAYLILGYFYTVYIKKWRWREMMGSVLFSANFLLGSALLLYGLYARDSRVTLNGFLVFIFSFVIQVVVHSIKRFYKDRHDPYRRMSRVLVLFYLVLDIWFISYTFLSQPLINMDRYHIYGFVILGCFMAISYILDIRRKTPTTDDQKTLTPRRISLNQAIRISDKKDQN</sequence>
<feature type="transmembrane region" description="Helical" evidence="1">
    <location>
        <begin position="12"/>
        <end position="35"/>
    </location>
</feature>